<feature type="region of interest" description="Disordered" evidence="1">
    <location>
        <begin position="1"/>
        <end position="55"/>
    </location>
</feature>
<evidence type="ECO:0000313" key="2">
    <source>
        <dbReference type="EMBL" id="CAG8681130.1"/>
    </source>
</evidence>
<feature type="compositionally biased region" description="Polar residues" evidence="1">
    <location>
        <begin position="25"/>
        <end position="45"/>
    </location>
</feature>
<dbReference type="OrthoDB" id="2475294at2759"/>
<proteinExistence type="predicted"/>
<accession>A0A9N9EN65</accession>
<dbReference type="AlphaFoldDB" id="A0A9N9EN65"/>
<dbReference type="EMBL" id="CAJVQA010009105">
    <property type="protein sequence ID" value="CAG8681130.1"/>
    <property type="molecule type" value="Genomic_DNA"/>
</dbReference>
<reference evidence="2" key="1">
    <citation type="submission" date="2021-06" db="EMBL/GenBank/DDBJ databases">
        <authorList>
            <person name="Kallberg Y."/>
            <person name="Tangrot J."/>
            <person name="Rosling A."/>
        </authorList>
    </citation>
    <scope>NUCLEOTIDE SEQUENCE</scope>
    <source>
        <strain evidence="2">FL966</strain>
    </source>
</reference>
<evidence type="ECO:0000313" key="3">
    <source>
        <dbReference type="Proteomes" id="UP000789759"/>
    </source>
</evidence>
<dbReference type="Proteomes" id="UP000789759">
    <property type="component" value="Unassembled WGS sequence"/>
</dbReference>
<protein>
    <submittedName>
        <fullName evidence="2">25156_t:CDS:1</fullName>
    </submittedName>
</protein>
<gene>
    <name evidence="2" type="ORF">CPELLU_LOCUS10794</name>
</gene>
<feature type="region of interest" description="Disordered" evidence="1">
    <location>
        <begin position="159"/>
        <end position="184"/>
    </location>
</feature>
<name>A0A9N9EN65_9GLOM</name>
<feature type="non-terminal residue" evidence="2">
    <location>
        <position position="1"/>
    </location>
</feature>
<keyword evidence="3" id="KW-1185">Reference proteome</keyword>
<sequence>KDEKLNVLSRAVALRSKKRKRQEDNQLINSNRKMKKLQQTETKTPSGEKENSTLPLAKSNIFAANIQAEVSQRQTSNNNLNENWADEIEEVIETQPSTSVMKSISELENSLDITHEKNLDRGNELAVKNTENRVLDDPDQMQSRTDLLHMETYDTDTNSVTHYTSPISSFSTNKDNPYRNKDSPYSQTESIIQNNTLDSQQEELSDFDINETDNHITDLETLLQEKKNYENLNTTNNNTTNMDTDDIHQELPFTLVNNKRKNKKSINIIRNNNRPIPYANQSKILGKNRFK</sequence>
<feature type="compositionally biased region" description="Polar residues" evidence="1">
    <location>
        <begin position="159"/>
        <end position="175"/>
    </location>
</feature>
<comment type="caution">
    <text evidence="2">The sequence shown here is derived from an EMBL/GenBank/DDBJ whole genome shotgun (WGS) entry which is preliminary data.</text>
</comment>
<organism evidence="2 3">
    <name type="scientific">Cetraspora pellucida</name>
    <dbReference type="NCBI Taxonomy" id="1433469"/>
    <lineage>
        <taxon>Eukaryota</taxon>
        <taxon>Fungi</taxon>
        <taxon>Fungi incertae sedis</taxon>
        <taxon>Mucoromycota</taxon>
        <taxon>Glomeromycotina</taxon>
        <taxon>Glomeromycetes</taxon>
        <taxon>Diversisporales</taxon>
        <taxon>Gigasporaceae</taxon>
        <taxon>Cetraspora</taxon>
    </lineage>
</organism>
<evidence type="ECO:0000256" key="1">
    <source>
        <dbReference type="SAM" id="MobiDB-lite"/>
    </source>
</evidence>